<evidence type="ECO:0000313" key="2">
    <source>
        <dbReference type="EMBL" id="CBY12430.1"/>
    </source>
</evidence>
<feature type="compositionally biased region" description="Basic residues" evidence="1">
    <location>
        <begin position="1069"/>
        <end position="1079"/>
    </location>
</feature>
<feature type="compositionally biased region" description="Polar residues" evidence="1">
    <location>
        <begin position="1170"/>
        <end position="1179"/>
    </location>
</feature>
<evidence type="ECO:0000256" key="1">
    <source>
        <dbReference type="SAM" id="MobiDB-lite"/>
    </source>
</evidence>
<feature type="region of interest" description="Disordered" evidence="1">
    <location>
        <begin position="1059"/>
        <end position="1179"/>
    </location>
</feature>
<proteinExistence type="predicted"/>
<dbReference type="InParanoid" id="E4XRL4"/>
<feature type="compositionally biased region" description="Basic and acidic residues" evidence="1">
    <location>
        <begin position="1153"/>
        <end position="1168"/>
    </location>
</feature>
<evidence type="ECO:0000313" key="3">
    <source>
        <dbReference type="Proteomes" id="UP000001307"/>
    </source>
</evidence>
<reference evidence="2" key="1">
    <citation type="journal article" date="2010" name="Science">
        <title>Plasticity of animal genome architecture unmasked by rapid evolution of a pelagic tunicate.</title>
        <authorList>
            <person name="Denoeud F."/>
            <person name="Henriet S."/>
            <person name="Mungpakdee S."/>
            <person name="Aury J.M."/>
            <person name="Da Silva C."/>
            <person name="Brinkmann H."/>
            <person name="Mikhaleva J."/>
            <person name="Olsen L.C."/>
            <person name="Jubin C."/>
            <person name="Canestro C."/>
            <person name="Bouquet J.M."/>
            <person name="Danks G."/>
            <person name="Poulain J."/>
            <person name="Campsteijn C."/>
            <person name="Adamski M."/>
            <person name="Cross I."/>
            <person name="Yadetie F."/>
            <person name="Muffato M."/>
            <person name="Louis A."/>
            <person name="Butcher S."/>
            <person name="Tsagkogeorga G."/>
            <person name="Konrad A."/>
            <person name="Singh S."/>
            <person name="Jensen M.F."/>
            <person name="Cong E.H."/>
            <person name="Eikeseth-Otteraa H."/>
            <person name="Noel B."/>
            <person name="Anthouard V."/>
            <person name="Porcel B.M."/>
            <person name="Kachouri-Lafond R."/>
            <person name="Nishino A."/>
            <person name="Ugolini M."/>
            <person name="Chourrout P."/>
            <person name="Nishida H."/>
            <person name="Aasland R."/>
            <person name="Huzurbazar S."/>
            <person name="Westhof E."/>
            <person name="Delsuc F."/>
            <person name="Lehrach H."/>
            <person name="Reinhardt R."/>
            <person name="Weissenbach J."/>
            <person name="Roy S.W."/>
            <person name="Artiguenave F."/>
            <person name="Postlethwait J.H."/>
            <person name="Manak J.R."/>
            <person name="Thompson E.M."/>
            <person name="Jaillon O."/>
            <person name="Du Pasquier L."/>
            <person name="Boudinot P."/>
            <person name="Liberles D.A."/>
            <person name="Volff J.N."/>
            <person name="Philippe H."/>
            <person name="Lenhard B."/>
            <person name="Roest Crollius H."/>
            <person name="Wincker P."/>
            <person name="Chourrout D."/>
        </authorList>
    </citation>
    <scope>NUCLEOTIDE SEQUENCE [LARGE SCALE GENOMIC DNA]</scope>
</reference>
<protein>
    <submittedName>
        <fullName evidence="2">Uncharacterized protein</fullName>
    </submittedName>
</protein>
<feature type="compositionally biased region" description="Polar residues" evidence="1">
    <location>
        <begin position="1092"/>
        <end position="1109"/>
    </location>
</feature>
<name>E4XRL4_OIKDI</name>
<feature type="compositionally biased region" description="Low complexity" evidence="1">
    <location>
        <begin position="1132"/>
        <end position="1143"/>
    </location>
</feature>
<organism evidence="2">
    <name type="scientific">Oikopleura dioica</name>
    <name type="common">Tunicate</name>
    <dbReference type="NCBI Taxonomy" id="34765"/>
    <lineage>
        <taxon>Eukaryota</taxon>
        <taxon>Metazoa</taxon>
        <taxon>Chordata</taxon>
        <taxon>Tunicata</taxon>
        <taxon>Appendicularia</taxon>
        <taxon>Copelata</taxon>
        <taxon>Oikopleuridae</taxon>
        <taxon>Oikopleura</taxon>
    </lineage>
</organism>
<dbReference type="EMBL" id="FN653120">
    <property type="protein sequence ID" value="CBY12430.1"/>
    <property type="molecule type" value="Genomic_DNA"/>
</dbReference>
<accession>E4XRL4</accession>
<sequence length="1212" mass="140690">MVLSKLKPKEFDRLSFMTGRKFQEWKNASLVDISSGEGLQWKVYWVVPDKKDWGIGQVFNLENRSNALSSLSNARENFLLAEFSARTGEPNVFLFHRRIPWAELLGVLEAWAVMSYAHIKGKKITFKAPALLPLWYEEGHAHAQTMAVEDFIPRYRRMKNDKAGRKAMTPLILAVNALRPYSVNTENAQWFATVCSAEKWFMVDSSGKFLHKAPSMKHNPNPAQVEKLGKEWHELQLHAAPSFPADKLDTYVLDLFSYKEIEEAATDAIEWYADDATLSNQYRLLAAKILVKLPKPFALEDDEKVLEGILRNRRIVKIGSQIPFNQVKEKYPGLVRLVELNEENYWEKLTKFCRFAFHYVHEYSTALARNNNRTIPSELLFLLEKPELMICFDDEQVPQRFDLPNSVITDLSKEEDEECIWFFFKAKNLLLALIPKYLGIEKAPAAQRLLAQMLSISAQDEQVQHLSTKIDEAVQSGEDLTFSTAWKEVRDYVERSRQGDAENIRIFDFAAKKLYSTMIIENVQRILSRFDTTKINDTLYRFARTFGTSRVSFFRDEKNPPPAWPFTSKIPTAQQWPRISLNREDIFKQDVPLDREDRPEVCVMKHCKRVVSELMLSSTKLADPTRTFLEVIKIEIVSIPMRHAQLLISALKTKQSEKGPHDTIIKNFDKRFSKVEIEEKYVVFVAFFVEEPPIDEAENEIYCVTALPTLDWHKKNKAKPTYDWDSIIEFAKTNPRSAQIYDQQKSSCTMELLRRKIELIYNKRHRKEDISNFKLIDTEEEFDESQVIEVREEEDIKVKDEVKQDEKFESAIDKTMRNVRTGLKTIIGNTSSDDSSQTDEYETMEEPKESEIEKDGVNGLDTDYDTVNTINEDTSSKNSNLKDIRIQRFTANDEMDYLQSWFNANSFQLSLQSSKRVDDQKMVGHLLSAIDNRSIKESLISILREYSDRGIPITLKRFKSAIDKISRKSSETLIRDIDNIVFNPNKNTPRGLYKEIEMKTAQLIPDKSSAKSYVDMMFKKKIAPNNVVFNQLNSEVTGEKLIKAAEDYLSLTKKDQINNTMRGYDNNRGRPKPGSKHFQNRGPNNYDRPRTFQGNYEKQHGWKNQNNKSFKQEKAPQRNNFGARGNQERRGGYSSRGRYNNSGQNYNQSRQNSQDENRGRKDYQDKRNQRNSWYQGQDKTTRIQNQGGCFQCGGPHLKRDCPQSNFTEANRK</sequence>
<feature type="region of interest" description="Disordered" evidence="1">
    <location>
        <begin position="826"/>
        <end position="850"/>
    </location>
</feature>
<dbReference type="AlphaFoldDB" id="E4XRL4"/>
<gene>
    <name evidence="2" type="ORF">GSOID_T00001800001</name>
</gene>
<keyword evidence="3" id="KW-1185">Reference proteome</keyword>
<dbReference type="OrthoDB" id="1111734at2759"/>
<dbReference type="Proteomes" id="UP000001307">
    <property type="component" value="Unassembled WGS sequence"/>
</dbReference>